<protein>
    <submittedName>
        <fullName evidence="1">Uncharacterized protein</fullName>
    </submittedName>
</protein>
<dbReference type="GO" id="GO:0003676">
    <property type="term" value="F:nucleic acid binding"/>
    <property type="evidence" value="ECO:0007669"/>
    <property type="project" value="InterPro"/>
</dbReference>
<organism evidence="1 2">
    <name type="scientific">Zootermopsis nevadensis</name>
    <name type="common">Dampwood termite</name>
    <dbReference type="NCBI Taxonomy" id="136037"/>
    <lineage>
        <taxon>Eukaryota</taxon>
        <taxon>Metazoa</taxon>
        <taxon>Ecdysozoa</taxon>
        <taxon>Arthropoda</taxon>
        <taxon>Hexapoda</taxon>
        <taxon>Insecta</taxon>
        <taxon>Pterygota</taxon>
        <taxon>Neoptera</taxon>
        <taxon>Polyneoptera</taxon>
        <taxon>Dictyoptera</taxon>
        <taxon>Blattodea</taxon>
        <taxon>Blattoidea</taxon>
        <taxon>Termitoidae</taxon>
        <taxon>Termopsidae</taxon>
        <taxon>Zootermopsis</taxon>
    </lineage>
</organism>
<name>A0A067RPV8_ZOONE</name>
<dbReference type="InterPro" id="IPR036397">
    <property type="entry name" value="RNaseH_sf"/>
</dbReference>
<dbReference type="EMBL" id="KK852541">
    <property type="protein sequence ID" value="KDR21764.1"/>
    <property type="molecule type" value="Genomic_DNA"/>
</dbReference>
<accession>A0A067RPV8</accession>
<gene>
    <name evidence="1" type="ORF">L798_02710</name>
</gene>
<dbReference type="Proteomes" id="UP000027135">
    <property type="component" value="Unassembled WGS sequence"/>
</dbReference>
<dbReference type="AlphaFoldDB" id="A0A067RPV8"/>
<evidence type="ECO:0000313" key="2">
    <source>
        <dbReference type="Proteomes" id="UP000027135"/>
    </source>
</evidence>
<keyword evidence="2" id="KW-1185">Reference proteome</keyword>
<sequence>MEQDGVTSHTSRICMTVLSEMLPHRHNSRFGDIKWPARSPDHSVSVFFLWSHTKCKIKRTRPVNIDELKRRIQKSILGKRSKILRRVMTSLPSRLCVR</sequence>
<dbReference type="PANTHER" id="PTHR47326:SF1">
    <property type="entry name" value="HTH PSQ-TYPE DOMAIN-CONTAINING PROTEIN"/>
    <property type="match status" value="1"/>
</dbReference>
<proteinExistence type="predicted"/>
<dbReference type="STRING" id="136037.A0A067RPV8"/>
<reference evidence="1 2" key="1">
    <citation type="journal article" date="2014" name="Nat. Commun.">
        <title>Molecular traces of alternative social organization in a termite genome.</title>
        <authorList>
            <person name="Terrapon N."/>
            <person name="Li C."/>
            <person name="Robertson H.M."/>
            <person name="Ji L."/>
            <person name="Meng X."/>
            <person name="Booth W."/>
            <person name="Chen Z."/>
            <person name="Childers C.P."/>
            <person name="Glastad K.M."/>
            <person name="Gokhale K."/>
            <person name="Gowin J."/>
            <person name="Gronenberg W."/>
            <person name="Hermansen R.A."/>
            <person name="Hu H."/>
            <person name="Hunt B.G."/>
            <person name="Huylmans A.K."/>
            <person name="Khalil S.M."/>
            <person name="Mitchell R.D."/>
            <person name="Munoz-Torres M.C."/>
            <person name="Mustard J.A."/>
            <person name="Pan H."/>
            <person name="Reese J.T."/>
            <person name="Scharf M.E."/>
            <person name="Sun F."/>
            <person name="Vogel H."/>
            <person name="Xiao J."/>
            <person name="Yang W."/>
            <person name="Yang Z."/>
            <person name="Yang Z."/>
            <person name="Zhou J."/>
            <person name="Zhu J."/>
            <person name="Brent C.S."/>
            <person name="Elsik C.G."/>
            <person name="Goodisman M.A."/>
            <person name="Liberles D.A."/>
            <person name="Roe R.M."/>
            <person name="Vargo E.L."/>
            <person name="Vilcinskas A."/>
            <person name="Wang J."/>
            <person name="Bornberg-Bauer E."/>
            <person name="Korb J."/>
            <person name="Zhang G."/>
            <person name="Liebig J."/>
        </authorList>
    </citation>
    <scope>NUCLEOTIDE SEQUENCE [LARGE SCALE GENOMIC DNA]</scope>
    <source>
        <tissue evidence="1">Whole organism</tissue>
    </source>
</reference>
<evidence type="ECO:0000313" key="1">
    <source>
        <dbReference type="EMBL" id="KDR21764.1"/>
    </source>
</evidence>
<dbReference type="InParanoid" id="A0A067RPV8"/>
<dbReference type="PANTHER" id="PTHR47326">
    <property type="entry name" value="TRANSPOSABLE ELEMENT TC3 TRANSPOSASE-LIKE PROTEIN"/>
    <property type="match status" value="1"/>
</dbReference>
<dbReference type="Gene3D" id="3.30.420.10">
    <property type="entry name" value="Ribonuclease H-like superfamily/Ribonuclease H"/>
    <property type="match status" value="1"/>
</dbReference>